<feature type="binding site" evidence="14">
    <location>
        <position position="400"/>
    </location>
    <ligand>
        <name>Zn(2+)</name>
        <dbReference type="ChEBI" id="CHEBI:29105"/>
        <label>2</label>
    </ligand>
</feature>
<evidence type="ECO:0000256" key="10">
    <source>
        <dbReference type="ARBA" id="ARBA00023136"/>
    </source>
</evidence>
<dbReference type="GO" id="GO:0004035">
    <property type="term" value="F:alkaline phosphatase activity"/>
    <property type="evidence" value="ECO:0007669"/>
    <property type="project" value="UniProtKB-EC"/>
</dbReference>
<evidence type="ECO:0000256" key="8">
    <source>
        <dbReference type="ARBA" id="ARBA00022833"/>
    </source>
</evidence>
<evidence type="ECO:0000256" key="16">
    <source>
        <dbReference type="RuleBase" id="RU003947"/>
    </source>
</evidence>
<dbReference type="PANTHER" id="PTHR11596">
    <property type="entry name" value="ALKALINE PHOSPHATASE"/>
    <property type="match status" value="1"/>
</dbReference>
<accession>A0A1I8P1I4</accession>
<dbReference type="VEuPathDB" id="VectorBase:SCAU003967"/>
<evidence type="ECO:0000256" key="17">
    <source>
        <dbReference type="SAM" id="SignalP"/>
    </source>
</evidence>
<evidence type="ECO:0000256" key="4">
    <source>
        <dbReference type="ARBA" id="ARBA00022475"/>
    </source>
</evidence>
<keyword evidence="5" id="KW-0336">GPI-anchor</keyword>
<dbReference type="SUPFAM" id="SSF53649">
    <property type="entry name" value="Alkaline phosphatase-like"/>
    <property type="match status" value="1"/>
</dbReference>
<feature type="binding site" evidence="14">
    <location>
        <position position="354"/>
    </location>
    <ligand>
        <name>Mg(2+)</name>
        <dbReference type="ChEBI" id="CHEBI:18420"/>
    </ligand>
</feature>
<evidence type="ECO:0000256" key="3">
    <source>
        <dbReference type="ARBA" id="ARBA00012647"/>
    </source>
</evidence>
<evidence type="ECO:0000256" key="12">
    <source>
        <dbReference type="ARBA" id="ARBA00023288"/>
    </source>
</evidence>
<keyword evidence="8 14" id="KW-0862">Zinc</keyword>
<name>A0A1I8P1I4_STOCA</name>
<gene>
    <name evidence="18" type="primary">106096013</name>
</gene>
<evidence type="ECO:0000256" key="13">
    <source>
        <dbReference type="PIRSR" id="PIRSR601952-1"/>
    </source>
</evidence>
<evidence type="ECO:0000256" key="7">
    <source>
        <dbReference type="ARBA" id="ARBA00022801"/>
    </source>
</evidence>
<proteinExistence type="inferred from homology"/>
<dbReference type="GO" id="GO:0098552">
    <property type="term" value="C:side of membrane"/>
    <property type="evidence" value="ECO:0007669"/>
    <property type="project" value="UniProtKB-KW"/>
</dbReference>
<dbReference type="GO" id="GO:0046872">
    <property type="term" value="F:metal ion binding"/>
    <property type="evidence" value="ECO:0007669"/>
    <property type="project" value="UniProtKB-KW"/>
</dbReference>
<dbReference type="Gene3D" id="3.40.720.10">
    <property type="entry name" value="Alkaline Phosphatase, subunit A"/>
    <property type="match status" value="1"/>
</dbReference>
<evidence type="ECO:0000313" key="19">
    <source>
        <dbReference type="Proteomes" id="UP000095300"/>
    </source>
</evidence>
<dbReference type="FunFam" id="3.40.720.10:FF:000008">
    <property type="entry name" value="Alkaline phosphatase"/>
    <property type="match status" value="1"/>
</dbReference>
<evidence type="ECO:0000256" key="2">
    <source>
        <dbReference type="ARBA" id="ARBA00005984"/>
    </source>
</evidence>
<keyword evidence="7 16" id="KW-0378">Hydrolase</keyword>
<keyword evidence="4" id="KW-1003">Cell membrane</keyword>
<dbReference type="PROSITE" id="PS00123">
    <property type="entry name" value="ALKALINE_PHOSPHATASE"/>
    <property type="match status" value="1"/>
</dbReference>
<protein>
    <recommendedName>
        <fullName evidence="3 16">Alkaline phosphatase</fullName>
        <ecNumber evidence="3 16">3.1.3.1</ecNumber>
    </recommendedName>
</protein>
<comment type="subcellular location">
    <subcellularLocation>
        <location evidence="1">Cell membrane</location>
        <topology evidence="1">Lipid-anchor</topology>
        <topology evidence="1">GPI-anchor</topology>
    </subcellularLocation>
</comment>
<dbReference type="PANTHER" id="PTHR11596:SF91">
    <property type="entry name" value="ALKALINE PHOSPHATASE-RELATED"/>
    <property type="match status" value="1"/>
</dbReference>
<dbReference type="InterPro" id="IPR017850">
    <property type="entry name" value="Alkaline_phosphatase_core_sf"/>
</dbReference>
<feature type="binding site" evidence="14">
    <location>
        <position position="476"/>
    </location>
    <ligand>
        <name>Zn(2+)</name>
        <dbReference type="ChEBI" id="CHEBI:29105"/>
        <label>2</label>
    </ligand>
</feature>
<organism evidence="18 19">
    <name type="scientific">Stomoxys calcitrans</name>
    <name type="common">Stable fly</name>
    <name type="synonym">Conops calcitrans</name>
    <dbReference type="NCBI Taxonomy" id="35570"/>
    <lineage>
        <taxon>Eukaryota</taxon>
        <taxon>Metazoa</taxon>
        <taxon>Ecdysozoa</taxon>
        <taxon>Arthropoda</taxon>
        <taxon>Hexapoda</taxon>
        <taxon>Insecta</taxon>
        <taxon>Pterygota</taxon>
        <taxon>Neoptera</taxon>
        <taxon>Endopterygota</taxon>
        <taxon>Diptera</taxon>
        <taxon>Brachycera</taxon>
        <taxon>Muscomorpha</taxon>
        <taxon>Muscoidea</taxon>
        <taxon>Muscidae</taxon>
        <taxon>Stomoxys</taxon>
    </lineage>
</organism>
<feature type="binding site" evidence="14">
    <location>
        <position position="200"/>
    </location>
    <ligand>
        <name>Mg(2+)</name>
        <dbReference type="ChEBI" id="CHEBI:18420"/>
    </ligand>
</feature>
<evidence type="ECO:0000256" key="9">
    <source>
        <dbReference type="ARBA" id="ARBA00022842"/>
    </source>
</evidence>
<dbReference type="EnsemblMetazoa" id="SCAU003967-RA">
    <property type="protein sequence ID" value="SCAU003967-PA"/>
    <property type="gene ID" value="SCAU003967"/>
</dbReference>
<feature type="signal peptide" evidence="17">
    <location>
        <begin position="1"/>
        <end position="21"/>
    </location>
</feature>
<keyword evidence="12" id="KW-0449">Lipoprotein</keyword>
<dbReference type="AlphaFoldDB" id="A0A1I8P1I4"/>
<feature type="active site" description="Phosphoserine intermediate" evidence="13">
    <location>
        <position position="135"/>
    </location>
</feature>
<dbReference type="Pfam" id="PF00245">
    <property type="entry name" value="Alk_phosphatase"/>
    <property type="match status" value="1"/>
</dbReference>
<dbReference type="STRING" id="35570.A0A1I8P1I4"/>
<evidence type="ECO:0000256" key="1">
    <source>
        <dbReference type="ARBA" id="ARBA00004609"/>
    </source>
</evidence>
<keyword evidence="17" id="KW-0732">Signal</keyword>
<evidence type="ECO:0000256" key="14">
    <source>
        <dbReference type="PIRSR" id="PIRSR601952-2"/>
    </source>
</evidence>
<feature type="binding site" evidence="14">
    <location>
        <position position="363"/>
    </location>
    <ligand>
        <name>Zn(2+)</name>
        <dbReference type="ChEBI" id="CHEBI:29105"/>
        <label>2</label>
    </ligand>
</feature>
<feature type="binding site" evidence="14">
    <location>
        <position position="85"/>
    </location>
    <ligand>
        <name>Zn(2+)</name>
        <dbReference type="ChEBI" id="CHEBI:29105"/>
        <label>2</label>
    </ligand>
</feature>
<dbReference type="KEGG" id="scac:106096013"/>
<feature type="chain" id="PRO_5009325835" description="Alkaline phosphatase" evidence="17">
    <location>
        <begin position="22"/>
        <end position="541"/>
    </location>
</feature>
<sequence length="541" mass="60064">MGTWQTLLLFTVVSNLTTGLALDMDDMLSHYLASRGTHDMNRHTPEEEKDPEFWRSMARTELFQSLEKQKLNTNMAKNIIMFLGDGMSLSTVTAARILKGQQRNRNGEEDALSLEKFPHMALSRTYCANAQVPDSACTATAYLCGVKSNIITIGVTANVEFNNCSASMDPRNQVSSIASWAQSMGMSTGFITTTTLTHASPAGTYAHVASRFYESDSDIASFGLEPETCMDMAQQLVTQEPGRNFNVMMGGGMTKFLPYYQSDLHGNYGERRDGKDLLTTWQSMHPEGVFVVNRDELLQVNTSEASHIMGIFQSKAMEIHALADKKKQPSLAEMTEIALKLLRRNEEGYFIFIEGGHIDTAHHQNKAALALDETLEFDKAIQLARSMTDPQDTLIVVTADHGHPLTIAGYPDRGTAILGLNQHDLPMDGLKFSILNYVLGPQQYLDETGKRLDLEKFPRKIDSVYPSYINEKIGYHSGEDVGIFASGPFAHLFTGVLQQNSIPHLMAYAACLGNGPTICDKADDEDECRENLSNSYYGRRK</sequence>
<dbReference type="InterPro" id="IPR018299">
    <property type="entry name" value="Alkaline_phosphatase_AS"/>
</dbReference>
<keyword evidence="10" id="KW-0472">Membrane</keyword>
<comment type="cofactor">
    <cofactor evidence="14">
        <name>Mg(2+)</name>
        <dbReference type="ChEBI" id="CHEBI:18420"/>
    </cofactor>
    <text evidence="14">Binds 1 Mg(2+) ion.</text>
</comment>
<dbReference type="GO" id="GO:0005886">
    <property type="term" value="C:plasma membrane"/>
    <property type="evidence" value="ECO:0007669"/>
    <property type="project" value="UniProtKB-SubCell"/>
</dbReference>
<comment type="catalytic activity">
    <reaction evidence="16">
        <text>a phosphate monoester + H2O = an alcohol + phosphate</text>
        <dbReference type="Rhea" id="RHEA:15017"/>
        <dbReference type="ChEBI" id="CHEBI:15377"/>
        <dbReference type="ChEBI" id="CHEBI:30879"/>
        <dbReference type="ChEBI" id="CHEBI:43474"/>
        <dbReference type="ChEBI" id="CHEBI:67140"/>
        <dbReference type="EC" id="3.1.3.1"/>
    </reaction>
</comment>
<evidence type="ECO:0000256" key="6">
    <source>
        <dbReference type="ARBA" id="ARBA00022723"/>
    </source>
</evidence>
<dbReference type="InterPro" id="IPR001952">
    <property type="entry name" value="Alkaline_phosphatase"/>
</dbReference>
<comment type="similarity">
    <text evidence="2 15">Belongs to the alkaline phosphatase family.</text>
</comment>
<feature type="binding site" evidence="14">
    <location>
        <position position="401"/>
    </location>
    <ligand>
        <name>Zn(2+)</name>
        <dbReference type="ChEBI" id="CHEBI:29105"/>
        <label>2</label>
    </ligand>
</feature>
<feature type="binding site" evidence="14">
    <location>
        <position position="359"/>
    </location>
    <ligand>
        <name>Zn(2+)</name>
        <dbReference type="ChEBI" id="CHEBI:29105"/>
        <label>2</label>
    </ligand>
</feature>
<evidence type="ECO:0000256" key="11">
    <source>
        <dbReference type="ARBA" id="ARBA00023180"/>
    </source>
</evidence>
<keyword evidence="19" id="KW-1185">Reference proteome</keyword>
<feature type="binding site" evidence="14">
    <location>
        <position position="198"/>
    </location>
    <ligand>
        <name>Mg(2+)</name>
        <dbReference type="ChEBI" id="CHEBI:18420"/>
    </ligand>
</feature>
<evidence type="ECO:0000313" key="18">
    <source>
        <dbReference type="EnsemblMetazoa" id="SCAU003967-PA"/>
    </source>
</evidence>
<evidence type="ECO:0000256" key="15">
    <source>
        <dbReference type="RuleBase" id="RU003946"/>
    </source>
</evidence>
<dbReference type="OrthoDB" id="5818554at2759"/>
<dbReference type="PRINTS" id="PR00113">
    <property type="entry name" value="ALKPHPHTASE"/>
</dbReference>
<reference evidence="18" key="1">
    <citation type="submission" date="2020-05" db="UniProtKB">
        <authorList>
            <consortium name="EnsemblMetazoa"/>
        </authorList>
    </citation>
    <scope>IDENTIFICATION</scope>
    <source>
        <strain evidence="18">USDA</strain>
    </source>
</reference>
<dbReference type="CDD" id="cd16012">
    <property type="entry name" value="ALP"/>
    <property type="match status" value="1"/>
</dbReference>
<dbReference type="Proteomes" id="UP000095300">
    <property type="component" value="Unassembled WGS sequence"/>
</dbReference>
<keyword evidence="6 14" id="KW-0479">Metal-binding</keyword>
<dbReference type="EC" id="3.1.3.1" evidence="3 16"/>
<keyword evidence="11" id="KW-0325">Glycoprotein</keyword>
<keyword evidence="9 14" id="KW-0460">Magnesium</keyword>
<evidence type="ECO:0000256" key="5">
    <source>
        <dbReference type="ARBA" id="ARBA00022622"/>
    </source>
</evidence>
<feature type="binding site" evidence="14">
    <location>
        <position position="85"/>
    </location>
    <ligand>
        <name>Mg(2+)</name>
        <dbReference type="ChEBI" id="CHEBI:18420"/>
    </ligand>
</feature>
<dbReference type="SMART" id="SM00098">
    <property type="entry name" value="alkPPc"/>
    <property type="match status" value="1"/>
</dbReference>
<comment type="cofactor">
    <cofactor evidence="14">
        <name>Zn(2+)</name>
        <dbReference type="ChEBI" id="CHEBI:29105"/>
    </cofactor>
    <text evidence="14">Binds 2 Zn(2+) ions.</text>
</comment>